<protein>
    <submittedName>
        <fullName evidence="1">Uncharacterized protein</fullName>
    </submittedName>
</protein>
<dbReference type="Proteomes" id="UP001419268">
    <property type="component" value="Unassembled WGS sequence"/>
</dbReference>
<proteinExistence type="predicted"/>
<accession>A0AAP0EIA5</accession>
<name>A0AAP0EIA5_9MAGN</name>
<evidence type="ECO:0000313" key="1">
    <source>
        <dbReference type="EMBL" id="KAK9089948.1"/>
    </source>
</evidence>
<dbReference type="AlphaFoldDB" id="A0AAP0EIA5"/>
<organism evidence="1 2">
    <name type="scientific">Stephania cephalantha</name>
    <dbReference type="NCBI Taxonomy" id="152367"/>
    <lineage>
        <taxon>Eukaryota</taxon>
        <taxon>Viridiplantae</taxon>
        <taxon>Streptophyta</taxon>
        <taxon>Embryophyta</taxon>
        <taxon>Tracheophyta</taxon>
        <taxon>Spermatophyta</taxon>
        <taxon>Magnoliopsida</taxon>
        <taxon>Ranunculales</taxon>
        <taxon>Menispermaceae</taxon>
        <taxon>Menispermoideae</taxon>
        <taxon>Cissampelideae</taxon>
        <taxon>Stephania</taxon>
    </lineage>
</organism>
<evidence type="ECO:0000313" key="2">
    <source>
        <dbReference type="Proteomes" id="UP001419268"/>
    </source>
</evidence>
<comment type="caution">
    <text evidence="1">The sequence shown here is derived from an EMBL/GenBank/DDBJ whole genome shotgun (WGS) entry which is preliminary data.</text>
</comment>
<sequence>MDLKHIQWKLYGDDRSIVVQCDLIHSHVTIQGMHLSSFFGILVKNLLPIG</sequence>
<gene>
    <name evidence="1" type="ORF">Scep_029030</name>
</gene>
<reference evidence="1 2" key="1">
    <citation type="submission" date="2024-01" db="EMBL/GenBank/DDBJ databases">
        <title>Genome assemblies of Stephania.</title>
        <authorList>
            <person name="Yang L."/>
        </authorList>
    </citation>
    <scope>NUCLEOTIDE SEQUENCE [LARGE SCALE GENOMIC DNA]</scope>
    <source>
        <strain evidence="1">JXDWG</strain>
        <tissue evidence="1">Leaf</tissue>
    </source>
</reference>
<keyword evidence="2" id="KW-1185">Reference proteome</keyword>
<dbReference type="EMBL" id="JBBNAG010000012">
    <property type="protein sequence ID" value="KAK9089948.1"/>
    <property type="molecule type" value="Genomic_DNA"/>
</dbReference>